<dbReference type="SUPFAM" id="SSF57362">
    <property type="entry name" value="BPTI-like"/>
    <property type="match status" value="1"/>
</dbReference>
<dbReference type="InterPro" id="IPR036880">
    <property type="entry name" value="Kunitz_BPTI_sf"/>
</dbReference>
<keyword evidence="3" id="KW-0812">Transmembrane</keyword>
<evidence type="ECO:0000313" key="6">
    <source>
        <dbReference type="Proteomes" id="UP001476798"/>
    </source>
</evidence>
<proteinExistence type="predicted"/>
<dbReference type="PROSITE" id="PS50279">
    <property type="entry name" value="BPTI_KUNITZ_2"/>
    <property type="match status" value="1"/>
</dbReference>
<evidence type="ECO:0000256" key="1">
    <source>
        <dbReference type="ARBA" id="ARBA00023157"/>
    </source>
</evidence>
<dbReference type="CDD" id="cd00146">
    <property type="entry name" value="PKD"/>
    <property type="match status" value="1"/>
</dbReference>
<keyword evidence="3" id="KW-1133">Transmembrane helix</keyword>
<dbReference type="PROSITE" id="PS00280">
    <property type="entry name" value="BPTI_KUNITZ_1"/>
    <property type="match status" value="1"/>
</dbReference>
<dbReference type="EMBL" id="JAHRIO010090869">
    <property type="protein sequence ID" value="MEQ2188289.1"/>
    <property type="molecule type" value="Genomic_DNA"/>
</dbReference>
<feature type="region of interest" description="Disordered" evidence="2">
    <location>
        <begin position="133"/>
        <end position="154"/>
    </location>
</feature>
<reference evidence="5 6" key="1">
    <citation type="submission" date="2021-06" db="EMBL/GenBank/DDBJ databases">
        <authorList>
            <person name="Palmer J.M."/>
        </authorList>
    </citation>
    <scope>NUCLEOTIDE SEQUENCE [LARGE SCALE GENOMIC DNA]</scope>
    <source>
        <strain evidence="5 6">GA_2019</strain>
        <tissue evidence="5">Muscle</tissue>
    </source>
</reference>
<feature type="transmembrane region" description="Helical" evidence="3">
    <location>
        <begin position="211"/>
        <end position="235"/>
    </location>
</feature>
<dbReference type="PANTHER" id="PTHR46876">
    <property type="entry name" value="LOW-DENSITY LIPOPROTEIN RECEPTOR-RELATED PROTEIN 11"/>
    <property type="match status" value="1"/>
</dbReference>
<organism evidence="5 6">
    <name type="scientific">Goodea atripinnis</name>
    <dbReference type="NCBI Taxonomy" id="208336"/>
    <lineage>
        <taxon>Eukaryota</taxon>
        <taxon>Metazoa</taxon>
        <taxon>Chordata</taxon>
        <taxon>Craniata</taxon>
        <taxon>Vertebrata</taxon>
        <taxon>Euteleostomi</taxon>
        <taxon>Actinopterygii</taxon>
        <taxon>Neopterygii</taxon>
        <taxon>Teleostei</taxon>
        <taxon>Neoteleostei</taxon>
        <taxon>Acanthomorphata</taxon>
        <taxon>Ovalentaria</taxon>
        <taxon>Atherinomorphae</taxon>
        <taxon>Cyprinodontiformes</taxon>
        <taxon>Goodeidae</taxon>
        <taxon>Goodea</taxon>
    </lineage>
</organism>
<dbReference type="Gene3D" id="2.60.40.10">
    <property type="entry name" value="Immunoglobulins"/>
    <property type="match status" value="1"/>
</dbReference>
<feature type="domain" description="BPTI/Kunitz inhibitor" evidence="4">
    <location>
        <begin position="156"/>
        <end position="206"/>
    </location>
</feature>
<dbReference type="InterPro" id="IPR035986">
    <property type="entry name" value="PKD_dom_sf"/>
</dbReference>
<name>A0ABV0PXQ6_9TELE</name>
<dbReference type="PANTHER" id="PTHR46876:SF1">
    <property type="entry name" value="LOW-DENSITY LIPOPROTEIN RECEPTOR-RELATED PROTEIN 11"/>
    <property type="match status" value="1"/>
</dbReference>
<evidence type="ECO:0000256" key="3">
    <source>
        <dbReference type="SAM" id="Phobius"/>
    </source>
</evidence>
<evidence type="ECO:0000313" key="5">
    <source>
        <dbReference type="EMBL" id="MEQ2188289.1"/>
    </source>
</evidence>
<sequence>MDEPPRSDAGQDVVIQLPTDWAVLDGRDSVDDHRITHYEWTLVKGDTAINMKATHPGLLKVSGLQEGVYTFQMTVTDTSGQKSSDNVSVTVLAPKHQADGERLTTNRPVARTEQGEDASMLPDGSRKTVISAADRSKVVPPQSLSEQGAADNQDPCAAAPVVGPCKGTFPRWYYDQKAGECKHFLYGGCQGNHNNFLQESDCVSECLQKGAILPLALGILITALLLLMIGCRLRLVRQKLKKARPLTTEESDYLINGMYL</sequence>
<keyword evidence="3" id="KW-0472">Membrane</keyword>
<evidence type="ECO:0000259" key="4">
    <source>
        <dbReference type="PROSITE" id="PS50279"/>
    </source>
</evidence>
<keyword evidence="1" id="KW-1015">Disulfide bond</keyword>
<dbReference type="InterPro" id="IPR013783">
    <property type="entry name" value="Ig-like_fold"/>
</dbReference>
<dbReference type="Pfam" id="PF00014">
    <property type="entry name" value="Kunitz_BPTI"/>
    <property type="match status" value="1"/>
</dbReference>
<accession>A0ABV0PXQ6</accession>
<dbReference type="InterPro" id="IPR002223">
    <property type="entry name" value="Kunitz_BPTI"/>
</dbReference>
<dbReference type="Proteomes" id="UP001476798">
    <property type="component" value="Unassembled WGS sequence"/>
</dbReference>
<gene>
    <name evidence="5" type="ORF">GOODEAATRI_013477</name>
</gene>
<dbReference type="InterPro" id="IPR020901">
    <property type="entry name" value="Prtase_inh_Kunz-CS"/>
</dbReference>
<dbReference type="PRINTS" id="PR00759">
    <property type="entry name" value="BASICPTASE"/>
</dbReference>
<evidence type="ECO:0000256" key="2">
    <source>
        <dbReference type="SAM" id="MobiDB-lite"/>
    </source>
</evidence>
<dbReference type="Pfam" id="PF22352">
    <property type="entry name" value="K319L-like_PKD"/>
    <property type="match status" value="1"/>
</dbReference>
<dbReference type="SUPFAM" id="SSF49299">
    <property type="entry name" value="PKD domain"/>
    <property type="match status" value="1"/>
</dbReference>
<protein>
    <recommendedName>
        <fullName evidence="4">BPTI/Kunitz inhibitor domain-containing protein</fullName>
    </recommendedName>
</protein>
<dbReference type="Gene3D" id="4.10.410.10">
    <property type="entry name" value="Pancreatic trypsin inhibitor Kunitz domain"/>
    <property type="match status" value="1"/>
</dbReference>
<dbReference type="SMART" id="SM00131">
    <property type="entry name" value="KU"/>
    <property type="match status" value="1"/>
</dbReference>
<comment type="caution">
    <text evidence="5">The sequence shown here is derived from an EMBL/GenBank/DDBJ whole genome shotgun (WGS) entry which is preliminary data.</text>
</comment>
<keyword evidence="6" id="KW-1185">Reference proteome</keyword>